<evidence type="ECO:0000313" key="6">
    <source>
        <dbReference type="EMBL" id="GIE04932.1"/>
    </source>
</evidence>
<dbReference type="SUPFAM" id="SSF46689">
    <property type="entry name" value="Homeodomain-like"/>
    <property type="match status" value="1"/>
</dbReference>
<dbReference type="PRINTS" id="PR00455">
    <property type="entry name" value="HTHTETR"/>
</dbReference>
<evidence type="ECO:0000313" key="7">
    <source>
        <dbReference type="Proteomes" id="UP000637628"/>
    </source>
</evidence>
<dbReference type="PROSITE" id="PS50977">
    <property type="entry name" value="HTH_TETR_2"/>
    <property type="match status" value="1"/>
</dbReference>
<evidence type="ECO:0000256" key="1">
    <source>
        <dbReference type="ARBA" id="ARBA00023015"/>
    </source>
</evidence>
<keyword evidence="1" id="KW-0805">Transcription regulation</keyword>
<keyword evidence="3" id="KW-0804">Transcription</keyword>
<dbReference type="InterPro" id="IPR023772">
    <property type="entry name" value="DNA-bd_HTH_TetR-type_CS"/>
</dbReference>
<feature type="domain" description="HTH tetR-type" evidence="5">
    <location>
        <begin position="6"/>
        <end position="66"/>
    </location>
</feature>
<dbReference type="PANTHER" id="PTHR47506:SF6">
    <property type="entry name" value="HTH-TYPE TRANSCRIPTIONAL REPRESSOR NEMR"/>
    <property type="match status" value="1"/>
</dbReference>
<dbReference type="InterPro" id="IPR001647">
    <property type="entry name" value="HTH_TetR"/>
</dbReference>
<dbReference type="Proteomes" id="UP000637628">
    <property type="component" value="Unassembled WGS sequence"/>
</dbReference>
<accession>A0ABQ3Z511</accession>
<dbReference type="EMBL" id="BOML01000050">
    <property type="protein sequence ID" value="GIE04932.1"/>
    <property type="molecule type" value="Genomic_DNA"/>
</dbReference>
<dbReference type="Pfam" id="PF00440">
    <property type="entry name" value="TetR_N"/>
    <property type="match status" value="1"/>
</dbReference>
<evidence type="ECO:0000256" key="2">
    <source>
        <dbReference type="ARBA" id="ARBA00023125"/>
    </source>
</evidence>
<dbReference type="InterPro" id="IPR036271">
    <property type="entry name" value="Tet_transcr_reg_TetR-rel_C_sf"/>
</dbReference>
<reference evidence="6 7" key="1">
    <citation type="submission" date="2021-01" db="EMBL/GenBank/DDBJ databases">
        <title>Whole genome shotgun sequence of Actinoplanes durhamensis NBRC 14914.</title>
        <authorList>
            <person name="Komaki H."/>
            <person name="Tamura T."/>
        </authorList>
    </citation>
    <scope>NUCLEOTIDE SEQUENCE [LARGE SCALE GENOMIC DNA]</scope>
    <source>
        <strain evidence="6 7">NBRC 14914</strain>
    </source>
</reference>
<dbReference type="SUPFAM" id="SSF48498">
    <property type="entry name" value="Tetracyclin repressor-like, C-terminal domain"/>
    <property type="match status" value="1"/>
</dbReference>
<dbReference type="PROSITE" id="PS01081">
    <property type="entry name" value="HTH_TETR_1"/>
    <property type="match status" value="1"/>
</dbReference>
<evidence type="ECO:0000256" key="4">
    <source>
        <dbReference type="PROSITE-ProRule" id="PRU00335"/>
    </source>
</evidence>
<sequence length="199" mass="21889">MPRDGNPTRERILRAAERLMTDQGYSATSVDQVIAAAASSKGAFFHHFSSKTDLAVHLMRRYVAGDLAQLDAGLTATAHLTDPAARVVAFLRYYEDGADHLMTEQSGCLYATVLAEREFTGSEMNDEIARTARTWRDAVAGLLRPALGGRRDIDVEALADHLYTTFEGGFILCRTYADPSAMRAQLRIHRQLVEALLGS</sequence>
<protein>
    <submittedName>
        <fullName evidence="6">TetR family transcriptional regulator</fullName>
    </submittedName>
</protein>
<dbReference type="PANTHER" id="PTHR47506">
    <property type="entry name" value="TRANSCRIPTIONAL REGULATORY PROTEIN"/>
    <property type="match status" value="1"/>
</dbReference>
<dbReference type="InterPro" id="IPR011075">
    <property type="entry name" value="TetR_C"/>
</dbReference>
<evidence type="ECO:0000256" key="3">
    <source>
        <dbReference type="ARBA" id="ARBA00023163"/>
    </source>
</evidence>
<evidence type="ECO:0000259" key="5">
    <source>
        <dbReference type="PROSITE" id="PS50977"/>
    </source>
</evidence>
<name>A0ABQ3Z511_9ACTN</name>
<organism evidence="6 7">
    <name type="scientific">Paractinoplanes durhamensis</name>
    <dbReference type="NCBI Taxonomy" id="113563"/>
    <lineage>
        <taxon>Bacteria</taxon>
        <taxon>Bacillati</taxon>
        <taxon>Actinomycetota</taxon>
        <taxon>Actinomycetes</taxon>
        <taxon>Micromonosporales</taxon>
        <taxon>Micromonosporaceae</taxon>
        <taxon>Paractinoplanes</taxon>
    </lineage>
</organism>
<comment type="caution">
    <text evidence="6">The sequence shown here is derived from an EMBL/GenBank/DDBJ whole genome shotgun (WGS) entry which is preliminary data.</text>
</comment>
<keyword evidence="2 4" id="KW-0238">DNA-binding</keyword>
<proteinExistence type="predicted"/>
<dbReference type="RefSeq" id="WP_203732084.1">
    <property type="nucleotide sequence ID" value="NZ_BAAATX010000037.1"/>
</dbReference>
<gene>
    <name evidence="6" type="ORF">Adu01nite_62820</name>
</gene>
<keyword evidence="7" id="KW-1185">Reference proteome</keyword>
<dbReference type="Pfam" id="PF16925">
    <property type="entry name" value="TetR_C_13"/>
    <property type="match status" value="1"/>
</dbReference>
<dbReference type="Gene3D" id="1.10.357.10">
    <property type="entry name" value="Tetracycline Repressor, domain 2"/>
    <property type="match status" value="1"/>
</dbReference>
<feature type="DNA-binding region" description="H-T-H motif" evidence="4">
    <location>
        <begin position="29"/>
        <end position="48"/>
    </location>
</feature>
<dbReference type="InterPro" id="IPR009057">
    <property type="entry name" value="Homeodomain-like_sf"/>
</dbReference>